<protein>
    <submittedName>
        <fullName evidence="2">Suppressor of fused domain protein</fullName>
    </submittedName>
</protein>
<dbReference type="InterPro" id="IPR007768">
    <property type="entry name" value="Suppressor_of_fused"/>
</dbReference>
<dbReference type="EMBL" id="JAJEQX010000004">
    <property type="protein sequence ID" value="MCC2253541.1"/>
    <property type="molecule type" value="Genomic_DNA"/>
</dbReference>
<gene>
    <name evidence="2" type="ORF">LKD70_03660</name>
</gene>
<sequence>MTREEYVARMNSEDDWAPGWDAVEEEFNRLYPGREPSHYGTEIHARAIFGGDNYLDGYSIYDSGKGYQHIVTFGMSELYTDEDAFGGEYSRWGYEMTIKLKEDRAEDCLWALDMLSNLARYTYTTERFFEAGACVPGNGTPLHIGTDSLITALIAVNDTSAQTLDTVHGKVEFIQFVGITETELNKIREDFDNLPILIENMKKENPELITDMKRKKSYL</sequence>
<dbReference type="SUPFAM" id="SSF103359">
    <property type="entry name" value="Suppressor of Fused, N-terminal domain"/>
    <property type="match status" value="1"/>
</dbReference>
<dbReference type="InterPro" id="IPR037181">
    <property type="entry name" value="SUFU_N"/>
</dbReference>
<dbReference type="Pfam" id="PF05076">
    <property type="entry name" value="SUFU"/>
    <property type="match status" value="1"/>
</dbReference>
<proteinExistence type="predicted"/>
<dbReference type="InterPro" id="IPR020941">
    <property type="entry name" value="SUFU-like_domain"/>
</dbReference>
<organism evidence="2 3">
    <name type="scientific">Ruminococcus turbiniformis</name>
    <dbReference type="NCBI Taxonomy" id="2881258"/>
    <lineage>
        <taxon>Bacteria</taxon>
        <taxon>Bacillati</taxon>
        <taxon>Bacillota</taxon>
        <taxon>Clostridia</taxon>
        <taxon>Eubacteriales</taxon>
        <taxon>Oscillospiraceae</taxon>
        <taxon>Ruminococcus</taxon>
    </lineage>
</organism>
<keyword evidence="3" id="KW-1185">Reference proteome</keyword>
<reference evidence="2 3" key="1">
    <citation type="submission" date="2021-10" db="EMBL/GenBank/DDBJ databases">
        <title>Anaerobic single-cell dispensing facilitates the cultivation of human gut bacteria.</title>
        <authorList>
            <person name="Afrizal A."/>
        </authorList>
    </citation>
    <scope>NUCLEOTIDE SEQUENCE [LARGE SCALE GENOMIC DNA]</scope>
    <source>
        <strain evidence="2 3">CLA-AA-H200</strain>
    </source>
</reference>
<comment type="caution">
    <text evidence="2">The sequence shown here is derived from an EMBL/GenBank/DDBJ whole genome shotgun (WGS) entry which is preliminary data.</text>
</comment>
<dbReference type="PANTHER" id="PTHR10928">
    <property type="entry name" value="SUPPRESSOR OF FUSED"/>
    <property type="match status" value="1"/>
</dbReference>
<name>A0ABS8FU08_9FIRM</name>
<dbReference type="PANTHER" id="PTHR10928:SF2">
    <property type="entry name" value="SUPPRESSOR OF FUSED HOMOLOG"/>
    <property type="match status" value="1"/>
</dbReference>
<evidence type="ECO:0000313" key="3">
    <source>
        <dbReference type="Proteomes" id="UP001198151"/>
    </source>
</evidence>
<feature type="domain" description="Suppressor of fused-like" evidence="1">
    <location>
        <begin position="52"/>
        <end position="215"/>
    </location>
</feature>
<dbReference type="Proteomes" id="UP001198151">
    <property type="component" value="Unassembled WGS sequence"/>
</dbReference>
<dbReference type="RefSeq" id="WP_227706682.1">
    <property type="nucleotide sequence ID" value="NZ_JAJEQX010000004.1"/>
</dbReference>
<evidence type="ECO:0000313" key="2">
    <source>
        <dbReference type="EMBL" id="MCC2253541.1"/>
    </source>
</evidence>
<evidence type="ECO:0000259" key="1">
    <source>
        <dbReference type="Pfam" id="PF05076"/>
    </source>
</evidence>
<accession>A0ABS8FU08</accession>